<dbReference type="OrthoDB" id="3386776at2"/>
<dbReference type="RefSeq" id="WP_097184806.1">
    <property type="nucleotide sequence ID" value="NZ_OCNK01000003.1"/>
</dbReference>
<organism evidence="1 2">
    <name type="scientific">Blastococcus haudaquaticus</name>
    <dbReference type="NCBI Taxonomy" id="1938745"/>
    <lineage>
        <taxon>Bacteria</taxon>
        <taxon>Bacillati</taxon>
        <taxon>Actinomycetota</taxon>
        <taxon>Actinomycetes</taxon>
        <taxon>Geodermatophilales</taxon>
        <taxon>Geodermatophilaceae</taxon>
        <taxon>Blastococcus</taxon>
    </lineage>
</organism>
<dbReference type="AlphaFoldDB" id="A0A286H108"/>
<evidence type="ECO:0000313" key="2">
    <source>
        <dbReference type="Proteomes" id="UP000219482"/>
    </source>
</evidence>
<evidence type="ECO:0000313" key="1">
    <source>
        <dbReference type="EMBL" id="SOE01468.1"/>
    </source>
</evidence>
<keyword evidence="2" id="KW-1185">Reference proteome</keyword>
<name>A0A286H108_9ACTN</name>
<protein>
    <recommendedName>
        <fullName evidence="3">Excreted virulence factor EspC, type VII ESX diderm</fullName>
    </recommendedName>
</protein>
<evidence type="ECO:0008006" key="3">
    <source>
        <dbReference type="Google" id="ProtNLM"/>
    </source>
</evidence>
<gene>
    <name evidence="1" type="ORF">SAMN06272739_3178</name>
</gene>
<accession>A0A286H108</accession>
<proteinExistence type="predicted"/>
<reference evidence="2" key="1">
    <citation type="submission" date="2017-09" db="EMBL/GenBank/DDBJ databases">
        <authorList>
            <person name="Varghese N."/>
            <person name="Submissions S."/>
        </authorList>
    </citation>
    <scope>NUCLEOTIDE SEQUENCE [LARGE SCALE GENOMIC DNA]</scope>
    <source>
        <strain evidence="2">DSM 44270</strain>
    </source>
</reference>
<sequence>MSDRLVVDLAALEEAGRQLDSLGREFQQAGDIADDARAAVGHAGLSSRLGEFVDGWKVRREDYLEDMTYLAELTHQAASTYREVDDQLAAAFEETGQ</sequence>
<dbReference type="Proteomes" id="UP000219482">
    <property type="component" value="Unassembled WGS sequence"/>
</dbReference>
<dbReference type="EMBL" id="OCNK01000003">
    <property type="protein sequence ID" value="SOE01468.1"/>
    <property type="molecule type" value="Genomic_DNA"/>
</dbReference>